<dbReference type="GO" id="GO:0004316">
    <property type="term" value="F:3-oxoacyl-[acyl-carrier-protein] reductase (NADPH) activity"/>
    <property type="evidence" value="ECO:0007669"/>
    <property type="project" value="UniProtKB-EC"/>
</dbReference>
<dbReference type="OrthoDB" id="3819888at2759"/>
<dbReference type="InterPro" id="IPR036291">
    <property type="entry name" value="NAD(P)-bd_dom_sf"/>
</dbReference>
<dbReference type="EC" id="1.1.1.100" evidence="2"/>
<dbReference type="EMBL" id="KN847899">
    <property type="protein sequence ID" value="KIR41987.1"/>
    <property type="molecule type" value="Genomic_DNA"/>
</dbReference>
<keyword evidence="5" id="KW-1185">Reference proteome</keyword>
<name>A0A0D0T7P6_9TREE</name>
<evidence type="ECO:0000256" key="2">
    <source>
        <dbReference type="ARBA" id="ARBA00012948"/>
    </source>
</evidence>
<dbReference type="InterPro" id="IPR002347">
    <property type="entry name" value="SDR_fam"/>
</dbReference>
<dbReference type="PANTHER" id="PTHR42879">
    <property type="entry name" value="3-OXOACYL-(ACYL-CARRIER-PROTEIN) REDUCTASE"/>
    <property type="match status" value="1"/>
</dbReference>
<accession>A0A0D0T7P6</accession>
<dbReference type="HOGENOM" id="CLU_010194_12_1_1"/>
<evidence type="ECO:0000256" key="3">
    <source>
        <dbReference type="ARBA" id="ARBA00048508"/>
    </source>
</evidence>
<protein>
    <recommendedName>
        <fullName evidence="2">3-oxoacyl-[acyl-carrier-protein] reductase</fullName>
        <ecNumber evidence="2">1.1.1.100</ecNumber>
    </recommendedName>
</protein>
<sequence length="294" mass="31564">MDYSSFIESQLFSVKGMTCIVTGGGTGIGKGMAAALILNGTKETANELTKAGARAQFAGRCIPIEGDVATKKGVSDVYEKIANLTDRLDYLVNNAGFSTNWRKQCPDLVDINDPVGLEEQLWSIEDSDFVNMTAIHCAGPDFVAVKCIPLFKNSDNPSVCNITSLAAHLFNRAVCEYSYGQSKAAEVHLNRLMAAGFLPYKISCNSVCSGLFRSQLTTGTADSDAPLWPPIQRATEEAIPARRAGKWEEIAGAVLMLASPAGAYFNEAECRKTDGQEVVIDGGWRLCASAKDAK</sequence>
<evidence type="ECO:0000313" key="4">
    <source>
        <dbReference type="EMBL" id="KIR41987.1"/>
    </source>
</evidence>
<dbReference type="Proteomes" id="UP000053392">
    <property type="component" value="Unassembled WGS sequence"/>
</dbReference>
<organism evidence="4 5">
    <name type="scientific">Cryptococcus deuterogattii Ram5</name>
    <dbReference type="NCBI Taxonomy" id="1296110"/>
    <lineage>
        <taxon>Eukaryota</taxon>
        <taxon>Fungi</taxon>
        <taxon>Dikarya</taxon>
        <taxon>Basidiomycota</taxon>
        <taxon>Agaricomycotina</taxon>
        <taxon>Tremellomycetes</taxon>
        <taxon>Tremellales</taxon>
        <taxon>Cryptococcaceae</taxon>
        <taxon>Cryptococcus</taxon>
        <taxon>Cryptococcus gattii species complex</taxon>
    </lineage>
</organism>
<comment type="catalytic activity">
    <reaction evidence="3">
        <text>a (3R)-hydroxyacyl-[ACP] + NADP(+) = a 3-oxoacyl-[ACP] + NADPH + H(+)</text>
        <dbReference type="Rhea" id="RHEA:17397"/>
        <dbReference type="Rhea" id="RHEA-COMP:9916"/>
        <dbReference type="Rhea" id="RHEA-COMP:9945"/>
        <dbReference type="ChEBI" id="CHEBI:15378"/>
        <dbReference type="ChEBI" id="CHEBI:57783"/>
        <dbReference type="ChEBI" id="CHEBI:58349"/>
        <dbReference type="ChEBI" id="CHEBI:78776"/>
        <dbReference type="ChEBI" id="CHEBI:78827"/>
        <dbReference type="EC" id="1.1.1.100"/>
    </reaction>
</comment>
<dbReference type="InterPro" id="IPR050259">
    <property type="entry name" value="SDR"/>
</dbReference>
<dbReference type="SUPFAM" id="SSF51735">
    <property type="entry name" value="NAD(P)-binding Rossmann-fold domains"/>
    <property type="match status" value="1"/>
</dbReference>
<dbReference type="Gene3D" id="3.40.50.720">
    <property type="entry name" value="NAD(P)-binding Rossmann-like Domain"/>
    <property type="match status" value="1"/>
</dbReference>
<proteinExistence type="inferred from homology"/>
<dbReference type="AlphaFoldDB" id="A0A0D0T7P6"/>
<evidence type="ECO:0000313" key="5">
    <source>
        <dbReference type="Proteomes" id="UP000053392"/>
    </source>
</evidence>
<reference evidence="4 5" key="1">
    <citation type="submission" date="2015-01" db="EMBL/GenBank/DDBJ databases">
        <title>The Genome Sequence of Cryptococcus gattii Ram5.</title>
        <authorList>
            <consortium name="The Broad Institute Genomics Platform"/>
            <person name="Cuomo C."/>
            <person name="Litvintseva A."/>
            <person name="Chen Y."/>
            <person name="Heitman J."/>
            <person name="Sun S."/>
            <person name="Springer D."/>
            <person name="Dromer F."/>
            <person name="Young S."/>
            <person name="Zeng Q."/>
            <person name="Gargeya S."/>
            <person name="Abouelleil A."/>
            <person name="Alvarado L."/>
            <person name="Chapman S.B."/>
            <person name="Gainer-Dewar J."/>
            <person name="Goldberg J."/>
            <person name="Griggs A."/>
            <person name="Gujja S."/>
            <person name="Hansen M."/>
            <person name="Howarth C."/>
            <person name="Imamovic A."/>
            <person name="Larimer J."/>
            <person name="Murphy C."/>
            <person name="Naylor J."/>
            <person name="Pearson M."/>
            <person name="Priest M."/>
            <person name="Roberts A."/>
            <person name="Saif S."/>
            <person name="Shea T."/>
            <person name="Sykes S."/>
            <person name="Wortman J."/>
            <person name="Nusbaum C."/>
            <person name="Birren B."/>
        </authorList>
    </citation>
    <scope>NUCLEOTIDE SEQUENCE [LARGE SCALE GENOMIC DNA]</scope>
    <source>
        <strain evidence="4 5">Ram5</strain>
    </source>
</reference>
<comment type="similarity">
    <text evidence="1">Belongs to the short-chain dehydrogenases/reductases (SDR) family.</text>
</comment>
<gene>
    <name evidence="4" type="ORF">I313_02149</name>
</gene>
<dbReference type="PRINTS" id="PR00081">
    <property type="entry name" value="GDHRDH"/>
</dbReference>
<dbReference type="Pfam" id="PF13561">
    <property type="entry name" value="adh_short_C2"/>
    <property type="match status" value="1"/>
</dbReference>
<evidence type="ECO:0000256" key="1">
    <source>
        <dbReference type="ARBA" id="ARBA00006484"/>
    </source>
</evidence>
<dbReference type="PANTHER" id="PTHR42879:SF2">
    <property type="entry name" value="3-OXOACYL-[ACYL-CARRIER-PROTEIN] REDUCTASE FABG"/>
    <property type="match status" value="1"/>
</dbReference>